<gene>
    <name evidence="1" type="ORF">LOK49_LG07G00188</name>
</gene>
<evidence type="ECO:0000313" key="1">
    <source>
        <dbReference type="EMBL" id="KAI8007143.1"/>
    </source>
</evidence>
<reference evidence="1 2" key="1">
    <citation type="journal article" date="2022" name="Plant J.">
        <title>Chromosome-level genome of Camellia lanceoleosa provides a valuable resource for understanding genome evolution and self-incompatibility.</title>
        <authorList>
            <person name="Gong W."/>
            <person name="Xiao S."/>
            <person name="Wang L."/>
            <person name="Liao Z."/>
            <person name="Chang Y."/>
            <person name="Mo W."/>
            <person name="Hu G."/>
            <person name="Li W."/>
            <person name="Zhao G."/>
            <person name="Zhu H."/>
            <person name="Hu X."/>
            <person name="Ji K."/>
            <person name="Xiang X."/>
            <person name="Song Q."/>
            <person name="Yuan D."/>
            <person name="Jin S."/>
            <person name="Zhang L."/>
        </authorList>
    </citation>
    <scope>NUCLEOTIDE SEQUENCE [LARGE SCALE GENOMIC DNA]</scope>
    <source>
        <strain evidence="1">SQ_2022a</strain>
    </source>
</reference>
<dbReference type="Proteomes" id="UP001060215">
    <property type="component" value="Chromosome 7"/>
</dbReference>
<dbReference type="EMBL" id="CM045764">
    <property type="protein sequence ID" value="KAI8007143.1"/>
    <property type="molecule type" value="Genomic_DNA"/>
</dbReference>
<comment type="caution">
    <text evidence="1">The sequence shown here is derived from an EMBL/GenBank/DDBJ whole genome shotgun (WGS) entry which is preliminary data.</text>
</comment>
<protein>
    <submittedName>
        <fullName evidence="1">Uncharacterized protein</fullName>
    </submittedName>
</protein>
<proteinExistence type="predicted"/>
<organism evidence="1 2">
    <name type="scientific">Camellia lanceoleosa</name>
    <dbReference type="NCBI Taxonomy" id="1840588"/>
    <lineage>
        <taxon>Eukaryota</taxon>
        <taxon>Viridiplantae</taxon>
        <taxon>Streptophyta</taxon>
        <taxon>Embryophyta</taxon>
        <taxon>Tracheophyta</taxon>
        <taxon>Spermatophyta</taxon>
        <taxon>Magnoliopsida</taxon>
        <taxon>eudicotyledons</taxon>
        <taxon>Gunneridae</taxon>
        <taxon>Pentapetalae</taxon>
        <taxon>asterids</taxon>
        <taxon>Ericales</taxon>
        <taxon>Theaceae</taxon>
        <taxon>Camellia</taxon>
    </lineage>
</organism>
<name>A0ACC0H112_9ERIC</name>
<keyword evidence="2" id="KW-1185">Reference proteome</keyword>
<accession>A0ACC0H112</accession>
<sequence length="302" mass="33884">MQAIHIVGGFRCVLKMKDEEVEKLKKENMELRKQIVVLEDQLADRNVHDVTQAFRTMEVDCKVRGVGTGSSEFGGEGLSDVTPLCAVGMCVNNCGESDLNLGTDDMMVQVHGPYNLNMYDSKTEVVPQVLQAPPGFGVQKSYVCNIKNKVRKQWKMHEFEYPLLAGRGTRMGSIVGNVGGEDIGVVRDDIINMDTVILHGNKWSKFGINNRLGVWKMMTVEEKAKITTAYERHEDEVVMWGDSTNGVSVYFTDVKALVRQSSICGNVIDAYAELLKTEQHIMYANDKTTDKSYFFSSIFLKE</sequence>
<evidence type="ECO:0000313" key="2">
    <source>
        <dbReference type="Proteomes" id="UP001060215"/>
    </source>
</evidence>